<organism evidence="12 13">
    <name type="scientific">Physocladia obscura</name>
    <dbReference type="NCBI Taxonomy" id="109957"/>
    <lineage>
        <taxon>Eukaryota</taxon>
        <taxon>Fungi</taxon>
        <taxon>Fungi incertae sedis</taxon>
        <taxon>Chytridiomycota</taxon>
        <taxon>Chytridiomycota incertae sedis</taxon>
        <taxon>Chytridiomycetes</taxon>
        <taxon>Chytridiales</taxon>
        <taxon>Chytriomycetaceae</taxon>
        <taxon>Physocladia</taxon>
    </lineage>
</organism>
<keyword evidence="5" id="KW-0833">Ubl conjugation pathway</keyword>
<dbReference type="SUPFAM" id="SSF57850">
    <property type="entry name" value="RING/U-box"/>
    <property type="match status" value="1"/>
</dbReference>
<evidence type="ECO:0000256" key="8">
    <source>
        <dbReference type="ARBA" id="ARBA00044543"/>
    </source>
</evidence>
<dbReference type="SUPFAM" id="SSF48452">
    <property type="entry name" value="TPR-like"/>
    <property type="match status" value="1"/>
</dbReference>
<comment type="catalytic activity">
    <reaction evidence="1">
        <text>S-ubiquitinyl-[E2 ubiquitin-conjugating enzyme]-L-cysteine + [acceptor protein]-L-lysine = [E2 ubiquitin-conjugating enzyme]-L-cysteine + N(6)-ubiquitinyl-[acceptor protein]-L-lysine.</text>
        <dbReference type="EC" id="2.3.2.27"/>
    </reaction>
</comment>
<keyword evidence="4" id="KW-0677">Repeat</keyword>
<dbReference type="Pfam" id="PF18391">
    <property type="entry name" value="CHIP_TPR_N"/>
    <property type="match status" value="1"/>
</dbReference>
<dbReference type="InterPro" id="IPR041312">
    <property type="entry name" value="CHIP_TPR_N"/>
</dbReference>
<dbReference type="GO" id="GO:0045862">
    <property type="term" value="P:positive regulation of proteolysis"/>
    <property type="evidence" value="ECO:0007669"/>
    <property type="project" value="TreeGrafter"/>
</dbReference>
<dbReference type="GO" id="GO:0006515">
    <property type="term" value="P:protein quality control for misfolded or incompletely synthesized proteins"/>
    <property type="evidence" value="ECO:0007669"/>
    <property type="project" value="TreeGrafter"/>
</dbReference>
<feature type="compositionally biased region" description="Low complexity" evidence="10">
    <location>
        <begin position="22"/>
        <end position="89"/>
    </location>
</feature>
<dbReference type="GO" id="GO:0051087">
    <property type="term" value="F:protein-folding chaperone binding"/>
    <property type="evidence" value="ECO:0007669"/>
    <property type="project" value="TreeGrafter"/>
</dbReference>
<dbReference type="InterPro" id="IPR045202">
    <property type="entry name" value="CHIP_RING-Ubox"/>
</dbReference>
<dbReference type="InterPro" id="IPR003613">
    <property type="entry name" value="Ubox_domain"/>
</dbReference>
<sequence>MEFLANLQNLTANFPAFGEASGGTQTTQGSASSSAPPHASSQASPQYQRSQSQTRGRQSNQQPHSQQQSSIPRTSNSSAATTNGTGNAGSLSLAEQAKLEGNSYFAQHDYERAITAYSVAIIRNPANPVYYSNRALCHLRRDTPDADACIQDCTKGIELCDSRSESRDHPVLFKLFYYKAQAFLLLDANNPTHNNDHRLSDAINCFKRAFDLCISQKSLYTEEIATKYRAAKALRFERADSQRRLAEGELHRYLVSLVKRDRDRQIAQLQQASEEEDQAADDDRAEIERAMERRVSEIEALFVQADENSKKRSIPDAFIGKISFEIMTDPVISPLSGITYDRAEIVSHLQKIGKWDPLTRQPLHESELVPNLALKEVIEDFLAKN</sequence>
<dbReference type="PROSITE" id="PS51698">
    <property type="entry name" value="U_BOX"/>
    <property type="match status" value="1"/>
</dbReference>
<dbReference type="GO" id="GO:0071218">
    <property type="term" value="P:cellular response to misfolded protein"/>
    <property type="evidence" value="ECO:0007669"/>
    <property type="project" value="TreeGrafter"/>
</dbReference>
<proteinExistence type="predicted"/>
<accession>A0AAD5T632</accession>
<feature type="repeat" description="TPR" evidence="9">
    <location>
        <begin position="94"/>
        <end position="127"/>
    </location>
</feature>
<dbReference type="EMBL" id="JADGJH010000229">
    <property type="protein sequence ID" value="KAJ3133041.1"/>
    <property type="molecule type" value="Genomic_DNA"/>
</dbReference>
<dbReference type="Gene3D" id="6.10.140.2020">
    <property type="match status" value="1"/>
</dbReference>
<dbReference type="InterPro" id="IPR019734">
    <property type="entry name" value="TPR_rpt"/>
</dbReference>
<protein>
    <recommendedName>
        <fullName evidence="7">E3 ubiquitin-protein ligase CHIP</fullName>
        <ecNumber evidence="2">2.3.2.27</ecNumber>
    </recommendedName>
    <alternativeName>
        <fullName evidence="8">RING-type E3 ubiquitin transferase CHIP</fullName>
    </alternativeName>
</protein>
<reference evidence="12" key="1">
    <citation type="submission" date="2020-05" db="EMBL/GenBank/DDBJ databases">
        <title>Phylogenomic resolution of chytrid fungi.</title>
        <authorList>
            <person name="Stajich J.E."/>
            <person name="Amses K."/>
            <person name="Simmons R."/>
            <person name="Seto K."/>
            <person name="Myers J."/>
            <person name="Bonds A."/>
            <person name="Quandt C.A."/>
            <person name="Barry K."/>
            <person name="Liu P."/>
            <person name="Grigoriev I."/>
            <person name="Longcore J.E."/>
            <person name="James T.Y."/>
        </authorList>
    </citation>
    <scope>NUCLEOTIDE SEQUENCE</scope>
    <source>
        <strain evidence="12">JEL0513</strain>
    </source>
</reference>
<dbReference type="Proteomes" id="UP001211907">
    <property type="component" value="Unassembled WGS sequence"/>
</dbReference>
<dbReference type="InterPro" id="IPR013083">
    <property type="entry name" value="Znf_RING/FYVE/PHD"/>
</dbReference>
<name>A0AAD5T632_9FUNG</name>
<keyword evidence="3" id="KW-0808">Transferase</keyword>
<dbReference type="CDD" id="cd16654">
    <property type="entry name" value="RING-Ubox_CHIP"/>
    <property type="match status" value="1"/>
</dbReference>
<evidence type="ECO:0000313" key="13">
    <source>
        <dbReference type="Proteomes" id="UP001211907"/>
    </source>
</evidence>
<evidence type="ECO:0000256" key="7">
    <source>
        <dbReference type="ARBA" id="ARBA00044534"/>
    </source>
</evidence>
<dbReference type="GO" id="GO:0043161">
    <property type="term" value="P:proteasome-mediated ubiquitin-dependent protein catabolic process"/>
    <property type="evidence" value="ECO:0007669"/>
    <property type="project" value="TreeGrafter"/>
</dbReference>
<dbReference type="PANTHER" id="PTHR46803">
    <property type="entry name" value="E3 UBIQUITIN-PROTEIN LIGASE CHIP"/>
    <property type="match status" value="1"/>
</dbReference>
<feature type="region of interest" description="Disordered" evidence="10">
    <location>
        <begin position="18"/>
        <end position="89"/>
    </location>
</feature>
<dbReference type="PANTHER" id="PTHR46803:SF2">
    <property type="entry name" value="E3 UBIQUITIN-PROTEIN LIGASE CHIP"/>
    <property type="match status" value="1"/>
</dbReference>
<evidence type="ECO:0000256" key="2">
    <source>
        <dbReference type="ARBA" id="ARBA00012483"/>
    </source>
</evidence>
<dbReference type="GO" id="GO:0061630">
    <property type="term" value="F:ubiquitin protein ligase activity"/>
    <property type="evidence" value="ECO:0007669"/>
    <property type="project" value="UniProtKB-EC"/>
</dbReference>
<dbReference type="AlphaFoldDB" id="A0AAD5T632"/>
<feature type="domain" description="U-box" evidence="11">
    <location>
        <begin position="313"/>
        <end position="385"/>
    </location>
</feature>
<dbReference type="GO" id="GO:0000209">
    <property type="term" value="P:protein polyubiquitination"/>
    <property type="evidence" value="ECO:0007669"/>
    <property type="project" value="TreeGrafter"/>
</dbReference>
<evidence type="ECO:0000256" key="10">
    <source>
        <dbReference type="SAM" id="MobiDB-lite"/>
    </source>
</evidence>
<keyword evidence="6 9" id="KW-0802">TPR repeat</keyword>
<dbReference type="Pfam" id="PF04564">
    <property type="entry name" value="U-box"/>
    <property type="match status" value="1"/>
</dbReference>
<dbReference type="PROSITE" id="PS50005">
    <property type="entry name" value="TPR"/>
    <property type="match status" value="1"/>
</dbReference>
<gene>
    <name evidence="12" type="ORF">HK100_004725</name>
</gene>
<evidence type="ECO:0000256" key="4">
    <source>
        <dbReference type="ARBA" id="ARBA00022737"/>
    </source>
</evidence>
<dbReference type="EC" id="2.3.2.27" evidence="2"/>
<dbReference type="GO" id="GO:0005737">
    <property type="term" value="C:cytoplasm"/>
    <property type="evidence" value="ECO:0007669"/>
    <property type="project" value="TreeGrafter"/>
</dbReference>
<evidence type="ECO:0000256" key="5">
    <source>
        <dbReference type="ARBA" id="ARBA00022786"/>
    </source>
</evidence>
<evidence type="ECO:0000256" key="9">
    <source>
        <dbReference type="PROSITE-ProRule" id="PRU00339"/>
    </source>
</evidence>
<comment type="caution">
    <text evidence="12">The sequence shown here is derived from an EMBL/GenBank/DDBJ whole genome shotgun (WGS) entry which is preliminary data.</text>
</comment>
<dbReference type="SMART" id="SM00504">
    <property type="entry name" value="Ubox"/>
    <property type="match status" value="1"/>
</dbReference>
<evidence type="ECO:0000256" key="3">
    <source>
        <dbReference type="ARBA" id="ARBA00022679"/>
    </source>
</evidence>
<evidence type="ECO:0000313" key="12">
    <source>
        <dbReference type="EMBL" id="KAJ3133041.1"/>
    </source>
</evidence>
<keyword evidence="13" id="KW-1185">Reference proteome</keyword>
<evidence type="ECO:0000256" key="6">
    <source>
        <dbReference type="ARBA" id="ARBA00022803"/>
    </source>
</evidence>
<dbReference type="InterPro" id="IPR011990">
    <property type="entry name" value="TPR-like_helical_dom_sf"/>
</dbReference>
<dbReference type="Gene3D" id="1.25.40.10">
    <property type="entry name" value="Tetratricopeptide repeat domain"/>
    <property type="match status" value="1"/>
</dbReference>
<evidence type="ECO:0000259" key="11">
    <source>
        <dbReference type="PROSITE" id="PS51698"/>
    </source>
</evidence>
<feature type="non-terminal residue" evidence="12">
    <location>
        <position position="1"/>
    </location>
</feature>
<dbReference type="Gene3D" id="3.30.40.10">
    <property type="entry name" value="Zinc/RING finger domain, C3HC4 (zinc finger)"/>
    <property type="match status" value="1"/>
</dbReference>
<evidence type="ECO:0000256" key="1">
    <source>
        <dbReference type="ARBA" id="ARBA00000900"/>
    </source>
</evidence>